<evidence type="ECO:0000313" key="2">
    <source>
        <dbReference type="Proteomes" id="UP001623232"/>
    </source>
</evidence>
<reference evidence="1 2" key="1">
    <citation type="submission" date="2023-04" db="EMBL/GenBank/DDBJ databases">
        <title>Complete genome sequence of Alisedimentitalea scapharcae.</title>
        <authorList>
            <person name="Rong J.-C."/>
            <person name="Yi M.-L."/>
            <person name="Zhao Q."/>
        </authorList>
    </citation>
    <scope>NUCLEOTIDE SEQUENCE [LARGE SCALE GENOMIC DNA]</scope>
    <source>
        <strain evidence="1 2">KCTC 42119</strain>
        <plasmid evidence="1 2">unnamed4</plasmid>
    </source>
</reference>
<accession>A0ABZ2Y0M6</accession>
<keyword evidence="2" id="KW-1185">Reference proteome</keyword>
<dbReference type="EMBL" id="CP123585">
    <property type="protein sequence ID" value="WZK91127.1"/>
    <property type="molecule type" value="Genomic_DNA"/>
</dbReference>
<geneLocation type="plasmid" evidence="1 2">
    <name>unnamed4</name>
</geneLocation>
<dbReference type="InterPro" id="IPR022201">
    <property type="entry name" value="DUF3726"/>
</dbReference>
<name>A0ABZ2Y0M6_9RHOB</name>
<gene>
    <name evidence="1" type="ORF">QEZ52_21405</name>
</gene>
<protein>
    <submittedName>
        <fullName evidence="1">DUF3726 domain-containing protein</fullName>
    </submittedName>
</protein>
<dbReference type="RefSeq" id="WP_343211834.1">
    <property type="nucleotide sequence ID" value="NZ_CP123585.1"/>
</dbReference>
<dbReference type="Pfam" id="PF12525">
    <property type="entry name" value="DUF3726"/>
    <property type="match status" value="1"/>
</dbReference>
<keyword evidence="1" id="KW-0614">Plasmid</keyword>
<dbReference type="Proteomes" id="UP001623232">
    <property type="component" value="Plasmid unnamed4"/>
</dbReference>
<evidence type="ECO:0000313" key="1">
    <source>
        <dbReference type="EMBL" id="WZK91127.1"/>
    </source>
</evidence>
<proteinExistence type="predicted"/>
<organism evidence="1 2">
    <name type="scientific">Aliisedimentitalea scapharcae</name>
    <dbReference type="NCBI Taxonomy" id="1524259"/>
    <lineage>
        <taxon>Bacteria</taxon>
        <taxon>Pseudomonadati</taxon>
        <taxon>Pseudomonadota</taxon>
        <taxon>Alphaproteobacteria</taxon>
        <taxon>Rhodobacterales</taxon>
        <taxon>Roseobacteraceae</taxon>
        <taxon>Aliisedimentitalea</taxon>
    </lineage>
</organism>
<sequence length="209" mass="21782">MSFALNEVEATAKKATRGAAYTWGLAEEASKATRWLCAQGMDGCAALAGLLRKTDRATDMAPVSLDGNWHGASGRLCALIAGASLSDCAYRLPQGEIHMENVIAPQLLIPFAAAAARQLGQPVTIGWGGVEIATDGSRLDAADMPTTAIAETVTVRLGGQIGQPVAQHSRATPDVNDWTYLNELAGRTYAPATEESRLKGAGAGLSDND</sequence>